<dbReference type="CDD" id="cd03293">
    <property type="entry name" value="ABC_NrtD_SsuB_transporters"/>
    <property type="match status" value="1"/>
</dbReference>
<keyword evidence="1" id="KW-0813">Transport</keyword>
<dbReference type="PROSITE" id="PS00211">
    <property type="entry name" value="ABC_TRANSPORTER_1"/>
    <property type="match status" value="1"/>
</dbReference>
<evidence type="ECO:0000313" key="7">
    <source>
        <dbReference type="Proteomes" id="UP000320244"/>
    </source>
</evidence>
<dbReference type="AlphaFoldDB" id="A0A563E0Y3"/>
<keyword evidence="3 6" id="KW-0067">ATP-binding</keyword>
<dbReference type="InterPro" id="IPR027417">
    <property type="entry name" value="P-loop_NTPase"/>
</dbReference>
<dbReference type="PANTHER" id="PTHR42788:SF13">
    <property type="entry name" value="ALIPHATIC SULFONATES IMPORT ATP-BINDING PROTEIN SSUB"/>
    <property type="match status" value="1"/>
</dbReference>
<gene>
    <name evidence="6" type="ORF">FGL98_11285</name>
</gene>
<comment type="caution">
    <text evidence="6">The sequence shown here is derived from an EMBL/GenBank/DDBJ whole genome shotgun (WGS) entry which is preliminary data.</text>
</comment>
<evidence type="ECO:0000313" key="6">
    <source>
        <dbReference type="EMBL" id="TWP36029.1"/>
    </source>
</evidence>
<dbReference type="PROSITE" id="PS50893">
    <property type="entry name" value="ABC_TRANSPORTER_2"/>
    <property type="match status" value="1"/>
</dbReference>
<dbReference type="SUPFAM" id="SSF52540">
    <property type="entry name" value="P-loop containing nucleoside triphosphate hydrolases"/>
    <property type="match status" value="1"/>
</dbReference>
<evidence type="ECO:0000256" key="1">
    <source>
        <dbReference type="ARBA" id="ARBA00022448"/>
    </source>
</evidence>
<keyword evidence="7" id="KW-1185">Reference proteome</keyword>
<evidence type="ECO:0000256" key="4">
    <source>
        <dbReference type="SAM" id="MobiDB-lite"/>
    </source>
</evidence>
<sequence length="281" mass="31230">MRKGVTLDEVPSSDRRAGSASEAHAVAVNGVSHWYETKDVRVHALDEVDLRIDPGEFVCIVGASGCGKTTLLQMLAGFLVPTEGEITIGKDPITGPNRARGVVFQRPTLFPWLSVAQNVSFGPRMAGEKKESYSERVDNYLDMMGLSEFRDRAPYELSGGMQQRAAIARVLANDPEVILMDEPFGALDALTRETLQEELLRLWRTTHKSIMFITHSVEEAVFLGTRVVVMSPRPGRIVHQKDVRMDLAGDNGEPSFQVARANVEFNRARQEIDDYIHGLHV</sequence>
<protein>
    <submittedName>
        <fullName evidence="6">ABC transporter ATP-binding protein</fullName>
    </submittedName>
</protein>
<feature type="region of interest" description="Disordered" evidence="4">
    <location>
        <begin position="1"/>
        <end position="22"/>
    </location>
</feature>
<dbReference type="OrthoDB" id="8773773at2"/>
<dbReference type="SMART" id="SM00382">
    <property type="entry name" value="AAA"/>
    <property type="match status" value="1"/>
</dbReference>
<dbReference type="Gene3D" id="3.40.50.300">
    <property type="entry name" value="P-loop containing nucleotide triphosphate hydrolases"/>
    <property type="match status" value="1"/>
</dbReference>
<dbReference type="PANTHER" id="PTHR42788">
    <property type="entry name" value="TAURINE IMPORT ATP-BINDING PROTEIN-RELATED"/>
    <property type="match status" value="1"/>
</dbReference>
<dbReference type="InterPro" id="IPR003439">
    <property type="entry name" value="ABC_transporter-like_ATP-bd"/>
</dbReference>
<proteinExistence type="predicted"/>
<evidence type="ECO:0000259" key="5">
    <source>
        <dbReference type="PROSITE" id="PS50893"/>
    </source>
</evidence>
<dbReference type="Proteomes" id="UP000320244">
    <property type="component" value="Unassembled WGS sequence"/>
</dbReference>
<dbReference type="EMBL" id="VCQV01000014">
    <property type="protein sequence ID" value="TWP36029.1"/>
    <property type="molecule type" value="Genomic_DNA"/>
</dbReference>
<dbReference type="Pfam" id="PF00005">
    <property type="entry name" value="ABC_tran"/>
    <property type="match status" value="1"/>
</dbReference>
<reference evidence="6 7" key="2">
    <citation type="submission" date="2019-08" db="EMBL/GenBank/DDBJ databases">
        <title>Jejuicoccus antrihumi gen. nov., sp. nov., a new member of the family Dermacoccaceae isolated from a cave.</title>
        <authorList>
            <person name="Schumann P."/>
            <person name="Kim I.S."/>
        </authorList>
    </citation>
    <scope>NUCLEOTIDE SEQUENCE [LARGE SCALE GENOMIC DNA]</scope>
    <source>
        <strain evidence="6 7">C5-26</strain>
    </source>
</reference>
<organism evidence="6 7">
    <name type="scientific">Leekyejoonella antrihumi</name>
    <dbReference type="NCBI Taxonomy" id="1660198"/>
    <lineage>
        <taxon>Bacteria</taxon>
        <taxon>Bacillati</taxon>
        <taxon>Actinomycetota</taxon>
        <taxon>Actinomycetes</taxon>
        <taxon>Micrococcales</taxon>
        <taxon>Dermacoccaceae</taxon>
        <taxon>Leekyejoonella</taxon>
    </lineage>
</organism>
<evidence type="ECO:0000256" key="2">
    <source>
        <dbReference type="ARBA" id="ARBA00022741"/>
    </source>
</evidence>
<accession>A0A563E0Y3</accession>
<dbReference type="InterPro" id="IPR017871">
    <property type="entry name" value="ABC_transporter-like_CS"/>
</dbReference>
<name>A0A563E0Y3_9MICO</name>
<evidence type="ECO:0000256" key="3">
    <source>
        <dbReference type="ARBA" id="ARBA00022840"/>
    </source>
</evidence>
<feature type="domain" description="ABC transporter" evidence="5">
    <location>
        <begin position="26"/>
        <end position="257"/>
    </location>
</feature>
<dbReference type="InterPro" id="IPR050166">
    <property type="entry name" value="ABC_transporter_ATP-bind"/>
</dbReference>
<reference evidence="6 7" key="1">
    <citation type="submission" date="2019-05" db="EMBL/GenBank/DDBJ databases">
        <authorList>
            <person name="Lee S.D."/>
        </authorList>
    </citation>
    <scope>NUCLEOTIDE SEQUENCE [LARGE SCALE GENOMIC DNA]</scope>
    <source>
        <strain evidence="6 7">C5-26</strain>
    </source>
</reference>
<dbReference type="InterPro" id="IPR003593">
    <property type="entry name" value="AAA+_ATPase"/>
</dbReference>
<dbReference type="GO" id="GO:0005524">
    <property type="term" value="F:ATP binding"/>
    <property type="evidence" value="ECO:0007669"/>
    <property type="project" value="UniProtKB-KW"/>
</dbReference>
<keyword evidence="2" id="KW-0547">Nucleotide-binding</keyword>
<dbReference type="GO" id="GO:0016887">
    <property type="term" value="F:ATP hydrolysis activity"/>
    <property type="evidence" value="ECO:0007669"/>
    <property type="project" value="InterPro"/>
</dbReference>